<dbReference type="SMART" id="SM01289">
    <property type="entry name" value="PYRIN"/>
    <property type="match status" value="1"/>
</dbReference>
<reference evidence="2" key="1">
    <citation type="submission" date="2022-02" db="EMBL/GenBank/DDBJ databases">
        <title>Atlantic sturgeon de novo genome assembly.</title>
        <authorList>
            <person name="Stock M."/>
            <person name="Klopp C."/>
            <person name="Guiguen Y."/>
            <person name="Cabau C."/>
            <person name="Parinello H."/>
            <person name="Santidrian Yebra-Pimentel E."/>
            <person name="Kuhl H."/>
            <person name="Dirks R.P."/>
            <person name="Guessner J."/>
            <person name="Wuertz S."/>
            <person name="Du K."/>
            <person name="Schartl M."/>
        </authorList>
    </citation>
    <scope>NUCLEOTIDE SEQUENCE</scope>
    <source>
        <strain evidence="2">STURGEONOMICS-FGT-2020</strain>
        <tissue evidence="2">Whole blood</tissue>
    </source>
</reference>
<proteinExistence type="predicted"/>
<organism evidence="2 3">
    <name type="scientific">Acipenser oxyrinchus oxyrinchus</name>
    <dbReference type="NCBI Taxonomy" id="40147"/>
    <lineage>
        <taxon>Eukaryota</taxon>
        <taxon>Metazoa</taxon>
        <taxon>Chordata</taxon>
        <taxon>Craniata</taxon>
        <taxon>Vertebrata</taxon>
        <taxon>Euteleostomi</taxon>
        <taxon>Actinopterygii</taxon>
        <taxon>Chondrostei</taxon>
        <taxon>Acipenseriformes</taxon>
        <taxon>Acipenseridae</taxon>
        <taxon>Acipenser</taxon>
    </lineage>
</organism>
<dbReference type="InterPro" id="IPR004020">
    <property type="entry name" value="DAPIN"/>
</dbReference>
<protein>
    <recommendedName>
        <fullName evidence="1">Pyrin domain-containing protein</fullName>
    </recommendedName>
</protein>
<dbReference type="Pfam" id="PF02758">
    <property type="entry name" value="PYRIN"/>
    <property type="match status" value="1"/>
</dbReference>
<gene>
    <name evidence="2" type="ORF">AOXY_G29150</name>
</gene>
<dbReference type="AlphaFoldDB" id="A0AAD8FUM5"/>
<evidence type="ECO:0000259" key="1">
    <source>
        <dbReference type="PROSITE" id="PS50824"/>
    </source>
</evidence>
<evidence type="ECO:0000313" key="2">
    <source>
        <dbReference type="EMBL" id="KAK1153919.1"/>
    </source>
</evidence>
<dbReference type="PROSITE" id="PS50824">
    <property type="entry name" value="DAPIN"/>
    <property type="match status" value="1"/>
</dbReference>
<dbReference type="SUPFAM" id="SSF47986">
    <property type="entry name" value="DEATH domain"/>
    <property type="match status" value="1"/>
</dbReference>
<comment type="caution">
    <text evidence="2">The sequence shown here is derived from an EMBL/GenBank/DDBJ whole genome shotgun (WGS) entry which is preliminary data.</text>
</comment>
<dbReference type="Gene3D" id="1.10.533.10">
    <property type="entry name" value="Death Domain, Fas"/>
    <property type="match status" value="1"/>
</dbReference>
<dbReference type="InterPro" id="IPR011029">
    <property type="entry name" value="DEATH-like_dom_sf"/>
</dbReference>
<dbReference type="Gene3D" id="2.40.50.140">
    <property type="entry name" value="Nucleic acid-binding proteins"/>
    <property type="match status" value="2"/>
</dbReference>
<feature type="domain" description="Pyrin" evidence="1">
    <location>
        <begin position="1"/>
        <end position="90"/>
    </location>
</feature>
<accession>A0AAD8FUM5</accession>
<dbReference type="InterPro" id="IPR012340">
    <property type="entry name" value="NA-bd_OB-fold"/>
</dbReference>
<dbReference type="CDD" id="cd04491">
    <property type="entry name" value="SoSSB_OBF"/>
    <property type="match status" value="1"/>
</dbReference>
<evidence type="ECO:0000313" key="3">
    <source>
        <dbReference type="Proteomes" id="UP001230051"/>
    </source>
</evidence>
<keyword evidence="3" id="KW-1185">Reference proteome</keyword>
<sequence>MEKTVKDHIIDTLDDLDEDGLKRFKDELGETTIQGRKIPSRKLKKAGIVEVAGLLISTFTKTHPAEVTISVLNAIMEVDLAEELQGKTSADLPARTPTPPPTRKYATLKELLEEPAGPSRIPIELKVMKIEPPITFTNQKNETKQVAVITFADPTDIIQGRLDDMAKIKELEEEKCILLRGYIIAKDTKHQITTLVLTKRTKFSTTASFDVSSEVLERMQPVPLIKANTRRAKKPITIEGKITSVGKVERVTEKGNKVPIKNITIRDSTAQIKLTLWKDKTRIPIQPGDYIEATNIVLNSYLSNNTTWLSTIQVKEDPEKRKSRSKVTDTASCSNAC</sequence>
<dbReference type="Proteomes" id="UP001230051">
    <property type="component" value="Unassembled WGS sequence"/>
</dbReference>
<dbReference type="SUPFAM" id="SSF50249">
    <property type="entry name" value="Nucleic acid-binding proteins"/>
    <property type="match status" value="1"/>
</dbReference>
<name>A0AAD8FUM5_ACIOX</name>
<dbReference type="EMBL" id="JAGXEW010000038">
    <property type="protein sequence ID" value="KAK1153919.1"/>
    <property type="molecule type" value="Genomic_DNA"/>
</dbReference>